<reference evidence="1 2" key="1">
    <citation type="submission" date="2021-06" db="EMBL/GenBank/DDBJ databases">
        <authorList>
            <person name="Palmer J.M."/>
        </authorList>
    </citation>
    <scope>NUCLEOTIDE SEQUENCE [LARGE SCALE GENOMIC DNA]</scope>
    <source>
        <strain evidence="1 2">AS_MEX2019</strain>
        <tissue evidence="1">Muscle</tissue>
    </source>
</reference>
<dbReference type="Proteomes" id="UP001469553">
    <property type="component" value="Unassembled WGS sequence"/>
</dbReference>
<name>A0ABV0ZGF7_9TELE</name>
<evidence type="ECO:0000313" key="1">
    <source>
        <dbReference type="EMBL" id="MEQ2305324.1"/>
    </source>
</evidence>
<evidence type="ECO:0000313" key="2">
    <source>
        <dbReference type="Proteomes" id="UP001469553"/>
    </source>
</evidence>
<proteinExistence type="predicted"/>
<protein>
    <submittedName>
        <fullName evidence="1">Uncharacterized protein</fullName>
    </submittedName>
</protein>
<keyword evidence="2" id="KW-1185">Reference proteome</keyword>
<comment type="caution">
    <text evidence="1">The sequence shown here is derived from an EMBL/GenBank/DDBJ whole genome shotgun (WGS) entry which is preliminary data.</text>
</comment>
<dbReference type="EMBL" id="JAHRIP010062295">
    <property type="protein sequence ID" value="MEQ2305324.1"/>
    <property type="molecule type" value="Genomic_DNA"/>
</dbReference>
<accession>A0ABV0ZGF7</accession>
<organism evidence="1 2">
    <name type="scientific">Ameca splendens</name>
    <dbReference type="NCBI Taxonomy" id="208324"/>
    <lineage>
        <taxon>Eukaryota</taxon>
        <taxon>Metazoa</taxon>
        <taxon>Chordata</taxon>
        <taxon>Craniata</taxon>
        <taxon>Vertebrata</taxon>
        <taxon>Euteleostomi</taxon>
        <taxon>Actinopterygii</taxon>
        <taxon>Neopterygii</taxon>
        <taxon>Teleostei</taxon>
        <taxon>Neoteleostei</taxon>
        <taxon>Acanthomorphata</taxon>
        <taxon>Ovalentaria</taxon>
        <taxon>Atherinomorphae</taxon>
        <taxon>Cyprinodontiformes</taxon>
        <taxon>Goodeidae</taxon>
        <taxon>Ameca</taxon>
    </lineage>
</organism>
<sequence>MLCQGLHVPEHPHSVRRMGVKTQWSKHCSMSSSHVKGFNPVLMLNLKGSFYDLCSCYFFHSVTARLQQVQCVRKLEMKPLFKVLMFYSPALYQRVLNMDKQHDGFKGLPGKMD</sequence>
<gene>
    <name evidence="1" type="ORF">AMECASPLE_036624</name>
</gene>